<gene>
    <name evidence="1" type="ORF">D0Z00_001253</name>
</gene>
<evidence type="ECO:0000313" key="2">
    <source>
        <dbReference type="Proteomes" id="UP000744676"/>
    </source>
</evidence>
<comment type="caution">
    <text evidence="1">The sequence shown here is derived from an EMBL/GenBank/DDBJ whole genome shotgun (WGS) entry which is preliminary data.</text>
</comment>
<protein>
    <submittedName>
        <fullName evidence="1">Uncharacterized protein</fullName>
    </submittedName>
</protein>
<sequence length="274" mass="29963">MPEYFPVGSHLRVSHSLRNPLTWVSPTHPYTIASHPSDNEVRLMVRETKFKLASSPNSSFSSGQFSVSGPYPSIDDTVFNTARKVLIITGGAGLSFGAAVYRGLRINGINEIKLIWIVKSKTELPALHMLGVGRNVSVFVTGRASKNRSAVDDDFDLELEDLLEEDENGATKDAFELLSEAEEEDFDDLMDGATLAVGEAVATASAKNELPDISIHKGRPVLSTEIREFFGDAEIAAGNNWVMACGPEGLVNDAKKWTEKQSTDLIFHGEKYVM</sequence>
<dbReference type="EMBL" id="QVQA01000021">
    <property type="protein sequence ID" value="KAF5100525.1"/>
    <property type="molecule type" value="Genomic_DNA"/>
</dbReference>
<reference evidence="1 2" key="1">
    <citation type="journal article" date="2020" name="Front. Microbiol.">
        <title>Phenotypic and Genetic Characterization of the Cheese Ripening Yeast Geotrichum candidum.</title>
        <authorList>
            <person name="Perkins V."/>
            <person name="Vignola S."/>
            <person name="Lessard M.H."/>
            <person name="Plante P.L."/>
            <person name="Corbeil J."/>
            <person name="Dugat-Bony E."/>
            <person name="Frenette M."/>
            <person name="Labrie S."/>
        </authorList>
    </citation>
    <scope>NUCLEOTIDE SEQUENCE [LARGE SCALE GENOMIC DNA]</scope>
    <source>
        <strain evidence="1 2">LMA-1147</strain>
    </source>
</reference>
<evidence type="ECO:0000313" key="1">
    <source>
        <dbReference type="EMBL" id="KAF5100525.1"/>
    </source>
</evidence>
<keyword evidence="2" id="KW-1185">Reference proteome</keyword>
<proteinExistence type="predicted"/>
<organism evidence="1 2">
    <name type="scientific">Geotrichum galactomycetum</name>
    <dbReference type="NCBI Taxonomy" id="27317"/>
    <lineage>
        <taxon>Eukaryota</taxon>
        <taxon>Fungi</taxon>
        <taxon>Dikarya</taxon>
        <taxon>Ascomycota</taxon>
        <taxon>Saccharomycotina</taxon>
        <taxon>Dipodascomycetes</taxon>
        <taxon>Dipodascales</taxon>
        <taxon>Dipodascaceae</taxon>
        <taxon>Geotrichum</taxon>
    </lineage>
</organism>
<accession>A0ACB6V7L3</accession>
<dbReference type="Proteomes" id="UP000744676">
    <property type="component" value="Unassembled WGS sequence"/>
</dbReference>
<name>A0ACB6V7L3_9ASCO</name>